<evidence type="ECO:0000313" key="1">
    <source>
        <dbReference type="EMBL" id="GIY32975.1"/>
    </source>
</evidence>
<organism evidence="1 2">
    <name type="scientific">Caerostris extrusa</name>
    <name type="common">Bark spider</name>
    <name type="synonym">Caerostris bankana</name>
    <dbReference type="NCBI Taxonomy" id="172846"/>
    <lineage>
        <taxon>Eukaryota</taxon>
        <taxon>Metazoa</taxon>
        <taxon>Ecdysozoa</taxon>
        <taxon>Arthropoda</taxon>
        <taxon>Chelicerata</taxon>
        <taxon>Arachnida</taxon>
        <taxon>Araneae</taxon>
        <taxon>Araneomorphae</taxon>
        <taxon>Entelegynae</taxon>
        <taxon>Araneoidea</taxon>
        <taxon>Araneidae</taxon>
        <taxon>Caerostris</taxon>
    </lineage>
</organism>
<accession>A0AAV4SKI1</accession>
<dbReference type="AlphaFoldDB" id="A0AAV4SKI1"/>
<reference evidence="1 2" key="1">
    <citation type="submission" date="2021-06" db="EMBL/GenBank/DDBJ databases">
        <title>Caerostris extrusa draft genome.</title>
        <authorList>
            <person name="Kono N."/>
            <person name="Arakawa K."/>
        </authorList>
    </citation>
    <scope>NUCLEOTIDE SEQUENCE [LARGE SCALE GENOMIC DNA]</scope>
</reference>
<proteinExistence type="predicted"/>
<gene>
    <name evidence="1" type="ORF">CEXT_720341</name>
</gene>
<sequence>MVTEAGKVNTGMMLLELCAHGVIMGASILSAATQVVDFRTYSVICTVMDNALDLGIERYWIETRPVKQNRNTSFHNLEKKSICRAELPILTLKRQG</sequence>
<keyword evidence="2" id="KW-1185">Reference proteome</keyword>
<evidence type="ECO:0000313" key="2">
    <source>
        <dbReference type="Proteomes" id="UP001054945"/>
    </source>
</evidence>
<name>A0AAV4SKI1_CAEEX</name>
<dbReference type="EMBL" id="BPLR01009572">
    <property type="protein sequence ID" value="GIY32975.1"/>
    <property type="molecule type" value="Genomic_DNA"/>
</dbReference>
<comment type="caution">
    <text evidence="1">The sequence shown here is derived from an EMBL/GenBank/DDBJ whole genome shotgun (WGS) entry which is preliminary data.</text>
</comment>
<protein>
    <submittedName>
        <fullName evidence="1">Uncharacterized protein</fullName>
    </submittedName>
</protein>
<dbReference type="Proteomes" id="UP001054945">
    <property type="component" value="Unassembled WGS sequence"/>
</dbReference>